<keyword evidence="3" id="KW-1185">Reference proteome</keyword>
<evidence type="ECO:0000313" key="2">
    <source>
        <dbReference type="EMBL" id="ADU63591.1"/>
    </source>
</evidence>
<dbReference type="STRING" id="643562.Daes_2593"/>
<gene>
    <name evidence="2" type="ordered locus">Daes_2593</name>
</gene>
<reference evidence="3" key="1">
    <citation type="submission" date="2010-12" db="EMBL/GenBank/DDBJ databases">
        <title>Complete sequence of Desulfovibrio aespoeensis Aspo-2.</title>
        <authorList>
            <consortium name="US DOE Joint Genome Institute"/>
            <person name="Lucas S."/>
            <person name="Copeland A."/>
            <person name="Lapidus A."/>
            <person name="Cheng J.-F."/>
            <person name="Goodwin L."/>
            <person name="Pitluck S."/>
            <person name="Chertkov O."/>
            <person name="Misra M."/>
            <person name="Detter J.C."/>
            <person name="Han C."/>
            <person name="Tapia R."/>
            <person name="Land M."/>
            <person name="Hauser L."/>
            <person name="Kyrpides N."/>
            <person name="Ivanova N."/>
            <person name="Ovchinnikova G."/>
            <person name="Pedersen K."/>
            <person name="Jagevall S."/>
            <person name="Hazen T."/>
            <person name="Woyke T."/>
        </authorList>
    </citation>
    <scope>NUCLEOTIDE SEQUENCE [LARGE SCALE GENOMIC DNA]</scope>
    <source>
        <strain evidence="3">ATCC 700646 / DSM 10631 / Aspo-2</strain>
    </source>
</reference>
<dbReference type="RefSeq" id="WP_013515497.1">
    <property type="nucleotide sequence ID" value="NC_014844.1"/>
</dbReference>
<dbReference type="Proteomes" id="UP000002191">
    <property type="component" value="Chromosome"/>
</dbReference>
<dbReference type="KEGG" id="das:Daes_2593"/>
<organism evidence="2 3">
    <name type="scientific">Pseudodesulfovibrio aespoeensis (strain ATCC 700646 / DSM 10631 / Aspo-2)</name>
    <name type="common">Desulfovibrio aespoeensis</name>
    <dbReference type="NCBI Taxonomy" id="643562"/>
    <lineage>
        <taxon>Bacteria</taxon>
        <taxon>Pseudomonadati</taxon>
        <taxon>Thermodesulfobacteriota</taxon>
        <taxon>Desulfovibrionia</taxon>
        <taxon>Desulfovibrionales</taxon>
        <taxon>Desulfovibrionaceae</taxon>
    </lineage>
</organism>
<accession>E6VVN3</accession>
<dbReference type="InterPro" id="IPR013830">
    <property type="entry name" value="SGNH_hydro"/>
</dbReference>
<reference evidence="2 3" key="2">
    <citation type="journal article" date="2014" name="Genome Announc.">
        <title>Complete Genome Sequence of the Subsurface, Mesophilic Sulfate-Reducing Bacterium Desulfovibrio aespoeensis Aspo-2.</title>
        <authorList>
            <person name="Pedersen K."/>
            <person name="Bengtsson A."/>
            <person name="Edlund J."/>
            <person name="Rabe L."/>
            <person name="Hazen T."/>
            <person name="Chakraborty R."/>
            <person name="Goodwin L."/>
            <person name="Shapiro N."/>
        </authorList>
    </citation>
    <scope>NUCLEOTIDE SEQUENCE [LARGE SCALE GENOMIC DNA]</scope>
    <source>
        <strain evidence="3">ATCC 700646 / DSM 10631 / Aspo-2</strain>
    </source>
</reference>
<evidence type="ECO:0000259" key="1">
    <source>
        <dbReference type="Pfam" id="PF13472"/>
    </source>
</evidence>
<dbReference type="HOGENOM" id="CLU_088196_2_0_7"/>
<dbReference type="Gene3D" id="3.40.50.1110">
    <property type="entry name" value="SGNH hydrolase"/>
    <property type="match status" value="1"/>
</dbReference>
<dbReference type="AlphaFoldDB" id="E6VVN3"/>
<dbReference type="eggNOG" id="COG2755">
    <property type="taxonomic scope" value="Bacteria"/>
</dbReference>
<dbReference type="SUPFAM" id="SSF52266">
    <property type="entry name" value="SGNH hydrolase"/>
    <property type="match status" value="1"/>
</dbReference>
<dbReference type="PANTHER" id="PTHR30383:SF29">
    <property type="entry name" value="SGNH HYDROLASE-TYPE ESTERASE DOMAIN-CONTAINING PROTEIN"/>
    <property type="match status" value="1"/>
</dbReference>
<protein>
    <submittedName>
        <fullName evidence="2">Lipolytic protein G-D-S-L family</fullName>
    </submittedName>
</protein>
<name>E6VVN3_PSEA9</name>
<dbReference type="InterPro" id="IPR036514">
    <property type="entry name" value="SGNH_hydro_sf"/>
</dbReference>
<sequence length="192" mass="21033">MILCFFGDSLTLGVGDVSGLGWPGRLAAAMRGQGIDVTAYNLGVRKDATVRMQHRWRAEAMLRKMENTPFRLIFSFGVADVCNDVPIEESMGAAVAMLTRARGEAEVLVIGPTPVNDRDRREKISALSRVVESMCRRLDIPFVPTLDAMHRSFVYGQALNEGDGIHPTGAGYADLAEHILKHDAARAFFGLK</sequence>
<dbReference type="GO" id="GO:0016788">
    <property type="term" value="F:hydrolase activity, acting on ester bonds"/>
    <property type="evidence" value="ECO:0007669"/>
    <property type="project" value="UniProtKB-ARBA"/>
</dbReference>
<dbReference type="EMBL" id="CP002431">
    <property type="protein sequence ID" value="ADU63591.1"/>
    <property type="molecule type" value="Genomic_DNA"/>
</dbReference>
<dbReference type="InterPro" id="IPR051532">
    <property type="entry name" value="Ester_Hydrolysis_Enzymes"/>
</dbReference>
<evidence type="ECO:0000313" key="3">
    <source>
        <dbReference type="Proteomes" id="UP000002191"/>
    </source>
</evidence>
<proteinExistence type="predicted"/>
<dbReference type="OrthoDB" id="5196031at2"/>
<dbReference type="Pfam" id="PF13472">
    <property type="entry name" value="Lipase_GDSL_2"/>
    <property type="match status" value="1"/>
</dbReference>
<dbReference type="PANTHER" id="PTHR30383">
    <property type="entry name" value="THIOESTERASE 1/PROTEASE 1/LYSOPHOSPHOLIPASE L1"/>
    <property type="match status" value="1"/>
</dbReference>
<feature type="domain" description="SGNH hydrolase-type esterase" evidence="1">
    <location>
        <begin position="5"/>
        <end position="173"/>
    </location>
</feature>